<dbReference type="PROSITE" id="PS51257">
    <property type="entry name" value="PROKAR_LIPOPROTEIN"/>
    <property type="match status" value="1"/>
</dbReference>
<name>A0ABD5Z267_9EURY</name>
<gene>
    <name evidence="2" type="ORF">ACFQJ9_07835</name>
</gene>
<evidence type="ECO:0000313" key="3">
    <source>
        <dbReference type="Proteomes" id="UP001596447"/>
    </source>
</evidence>
<proteinExistence type="predicted"/>
<organism evidence="2 3">
    <name type="scientific">Halospeciosus flavus</name>
    <dbReference type="NCBI Taxonomy" id="3032283"/>
    <lineage>
        <taxon>Archaea</taxon>
        <taxon>Methanobacteriati</taxon>
        <taxon>Methanobacteriota</taxon>
        <taxon>Stenosarchaea group</taxon>
        <taxon>Halobacteria</taxon>
        <taxon>Halobacteriales</taxon>
        <taxon>Halobacteriaceae</taxon>
        <taxon>Halospeciosus</taxon>
    </lineage>
</organism>
<feature type="region of interest" description="Disordered" evidence="1">
    <location>
        <begin position="22"/>
        <end position="45"/>
    </location>
</feature>
<accession>A0ABD5Z267</accession>
<reference evidence="2 3" key="1">
    <citation type="journal article" date="2019" name="Int. J. Syst. Evol. Microbiol.">
        <title>The Global Catalogue of Microorganisms (GCM) 10K type strain sequencing project: providing services to taxonomists for standard genome sequencing and annotation.</title>
        <authorList>
            <consortium name="The Broad Institute Genomics Platform"/>
            <consortium name="The Broad Institute Genome Sequencing Center for Infectious Disease"/>
            <person name="Wu L."/>
            <person name="Ma J."/>
        </authorList>
    </citation>
    <scope>NUCLEOTIDE SEQUENCE [LARGE SCALE GENOMIC DNA]</scope>
    <source>
        <strain evidence="2 3">XZGYJ-43</strain>
    </source>
</reference>
<protein>
    <submittedName>
        <fullName evidence="2">Uncharacterized protein</fullName>
    </submittedName>
</protein>
<dbReference type="RefSeq" id="WP_279529257.1">
    <property type="nucleotide sequence ID" value="NZ_CP122312.1"/>
</dbReference>
<dbReference type="AlphaFoldDB" id="A0ABD5Z267"/>
<feature type="compositionally biased region" description="Low complexity" evidence="1">
    <location>
        <begin position="32"/>
        <end position="45"/>
    </location>
</feature>
<evidence type="ECO:0000256" key="1">
    <source>
        <dbReference type="SAM" id="MobiDB-lite"/>
    </source>
</evidence>
<comment type="caution">
    <text evidence="2">The sequence shown here is derived from an EMBL/GenBank/DDBJ whole genome shotgun (WGS) entry which is preliminary data.</text>
</comment>
<dbReference type="EMBL" id="JBHTAR010000011">
    <property type="protein sequence ID" value="MFC7199322.1"/>
    <property type="molecule type" value="Genomic_DNA"/>
</dbReference>
<evidence type="ECO:0000313" key="2">
    <source>
        <dbReference type="EMBL" id="MFC7199322.1"/>
    </source>
</evidence>
<dbReference type="Proteomes" id="UP001596447">
    <property type="component" value="Unassembled WGS sequence"/>
</dbReference>
<keyword evidence="3" id="KW-1185">Reference proteome</keyword>
<sequence>MRRRALLTSAGTSLAVSGLAGCTGNRAGPDESGTTRTTAQTSTDTTATAGAVASVGVPLRQVPESPFSDDTGVERVVRTRSAPASAPLVLDPTATTVSLPEGSVTLSLTNRTDVQFALNPYGWSLWKHVDGTWFHVYPERWPVPLHVLDPGGSHAWALTLDHDTSRSAVTPAARDAPRADGGTVAGLGGGTYAFTVDGSLGEGEQAVRVGLVTRLTFDGPTIDVEPTDRVERTTRDGATVTAVVEGTPMGDDATTHVLTVRRSDHEDARRRIPEQVVRDWRYRNTLPYFESGVDTVRLKARKGSGSIPPFGIDDTRLLRYEGETFAVSSKRVE</sequence>